<proteinExistence type="predicted"/>
<keyword evidence="5 7" id="KW-0175">Coiled coil</keyword>
<feature type="region of interest" description="Disordered" evidence="8">
    <location>
        <begin position="1546"/>
        <end position="1573"/>
    </location>
</feature>
<feature type="coiled-coil region" evidence="7">
    <location>
        <begin position="663"/>
        <end position="838"/>
    </location>
</feature>
<dbReference type="InterPro" id="IPR011124">
    <property type="entry name" value="Znf_CW"/>
</dbReference>
<feature type="compositionally biased region" description="Basic and acidic residues" evidence="8">
    <location>
        <begin position="1799"/>
        <end position="1812"/>
    </location>
</feature>
<feature type="region of interest" description="Disordered" evidence="8">
    <location>
        <begin position="615"/>
        <end position="652"/>
    </location>
</feature>
<evidence type="ECO:0000256" key="5">
    <source>
        <dbReference type="ARBA" id="ARBA00023054"/>
    </source>
</evidence>
<feature type="compositionally biased region" description="Polar residues" evidence="8">
    <location>
        <begin position="853"/>
        <end position="863"/>
    </location>
</feature>
<dbReference type="Gene3D" id="3.30.40.100">
    <property type="match status" value="2"/>
</dbReference>
<feature type="compositionally biased region" description="Basic and acidic residues" evidence="8">
    <location>
        <begin position="495"/>
        <end position="505"/>
    </location>
</feature>
<evidence type="ECO:0000256" key="3">
    <source>
        <dbReference type="ARBA" id="ARBA00022771"/>
    </source>
</evidence>
<dbReference type="PROSITE" id="PS51050">
    <property type="entry name" value="ZF_CW"/>
    <property type="match status" value="2"/>
</dbReference>
<evidence type="ECO:0000256" key="1">
    <source>
        <dbReference type="ARBA" id="ARBA00004123"/>
    </source>
</evidence>
<feature type="region of interest" description="Disordered" evidence="8">
    <location>
        <begin position="562"/>
        <end position="583"/>
    </location>
</feature>
<sequence length="1881" mass="215313">MAAQTERGIPISAVSPRYLHTNSTSHTGPFSAIAELIDNAYDPDVSAKQIWIDKTVFKGQDCLIFMDNGKGMDYDKMHKMLSFGFSDKQAVKGHVPVGLYGNGFKSGSMRLGKDAIVFSKKDNIMCVGLLSQTYLERTGAQNEELQTEFNAINGPCGTNSTGTRIIIWNLRKMSSGELEFDFLKDRYDIRLPTDVNEGSKEPNKEPESQISPPESEYSLRVYCSILYLKPKMQIIIRGQKVKSQLISKSLALIIQDTYKPTFLKKGIKITFGYNTKSKEHYGLMMYHKNRLIKAYEPAACQRKANKTGVGVIGVIECNYLTPMHNKQDFEKTEEYRKTIQNVSTKLEEYWKEVRYRRQKSNCSVPVEDDVKKPDQNWVQCDDCRNWRKLPDGIVLSQLPDQWFCYMNPDPQFRSCTVEEELEDSDDEQPRNQKTYKQDEKNQKLQEKNRQQSPVQGTPYSSLNSRPQRHAGFWSPQVPAPSPISTRKKRPIGQSRENREMKRARAGDSFGSNTPSRPSTSTASPEFFSPPILDNSVSVWDQVTRQYNETALPPVSLSDTSIATQNQQVKEEEGDTERMGKGKGSKIGENVINCFEFEKALVRNTNKQPIKNEEIRVQQKSVPSSKLSPSTVETEKEPNHMEVSDDIRQRGQTSSKLENSILDVLEAQMQQDNLLELLEEVTKERDESCAQLIVLNSQVDELRIQLLELNQSMVKKEQSHNYTQTSQEEAQDYKVLYLKGKEEIKLLQEELSGLKMEKEERERKGQQSMLECDDDLACQMDILLREIDQRNKEREELQVKMESLENENCSLSTSCESLKKDLEEMKRESEKVKVRTEDRVVQTDFPTCSHEESTTNSAEASNSGRRTDLGIQQHEAQDRPETGQDNNNLQTDKLKLRELRQTMARLLVTLAPDLDLRHVNYDCDAIDEILVQVSPHYLHTNSTSHTGPFSAIAELIDNAYDPDVSAKQILIDKTVIKDQDCLIFMDNGKGMDYNKMHKMLSFGFSDKQAVKGHVPIGLYGNGFKSGSMRLGKDAIVFSKKNNTMCVGLLSQTYLKRTGVQNVIVPIVAFTEAGQTDILFYEECLHDILTHSLFSTKEELQTEFSAINGTFGTNSTGTRIIIWNLRKMSSGELEFDFLKDRYDIQLPVDVNEGSEEPNKEPESQISAPESEYSLRAYSSILYLKPKMQIIIRGQKVKTQLISKSLAFSIKDTYKPTFLKKGIKITFGYNTKSKEHYGLMMYHKNRLIKAYEPAACQRKANKTGVRVIGVIECDYLTPMHNKQDFEMTEEYRKTMHNVSNKLEEYWKEVRYRRQKSNCSVPVEEDVKNPDQNWVQCDQCMNWRKLPDGIDLSQLPDKWFCNKNPDPQFRICTVEEEPEDEDDEPRYQKTYKQDEKNQKLQMDNNRQQRELEQKEADEKLALTKESADHLKAQKDLMHQLKRGSPVQGTPYSPTPNSRRQRNADPAPSPISTRKKKPIGPSQENVEMKRARIGDSFGSNSPSRPSTSTALPEFCSPQILNNSVDVCDQVTQKFNETTLLHVSFRDTSIATQTQQVKEDEGDRERMEKEKGSTDGENVISCSESENNLKRNTNKQLIRNEEIRVQQKSVPSSKLSPSTVESEEELKHMEVSDDIRQGCQTSTKLQSSVLDVLEAQKQQDKLLELLEEVTKERDESRAQLLSLDSQVDELRSQLLELNQSMTSPKEAQDYKVLYLQGKKEIKLLQEELSGLKLEKEERERKGQQSMLECDDDLACQMDILLREIDQRNKEREELQVKVESLENENCSLSTSCESLKKDLEEMKRESEKVKVRTEDRVVQTDFPTCSHEESTTTSAEASNLGRRTDLGIQQHETQDRPEIGQDNNNLQTSENEDNSPRSGPSAGELRL</sequence>
<dbReference type="CDD" id="cd16931">
    <property type="entry name" value="HATPase_MORC-like"/>
    <property type="match status" value="2"/>
</dbReference>
<keyword evidence="4" id="KW-0862">Zinc</keyword>
<evidence type="ECO:0000256" key="8">
    <source>
        <dbReference type="SAM" id="MobiDB-lite"/>
    </source>
</evidence>
<dbReference type="Proteomes" id="UP001187315">
    <property type="component" value="Unassembled WGS sequence"/>
</dbReference>
<feature type="compositionally biased region" description="Basic and acidic residues" evidence="8">
    <location>
        <begin position="1551"/>
        <end position="1568"/>
    </location>
</feature>
<feature type="compositionally biased region" description="Basic and acidic residues" evidence="8">
    <location>
        <begin position="193"/>
        <end position="207"/>
    </location>
</feature>
<name>A0AA88N2E6_TACVA</name>
<dbReference type="Gene3D" id="3.30.565.10">
    <property type="entry name" value="Histidine kinase-like ATPase, C-terminal domain"/>
    <property type="match status" value="2"/>
</dbReference>
<gene>
    <name evidence="10" type="ORF">Q7C36_009078</name>
</gene>
<dbReference type="SUPFAM" id="SSF55874">
    <property type="entry name" value="ATPase domain of HSP90 chaperone/DNA topoisomerase II/histidine kinase"/>
    <property type="match status" value="2"/>
</dbReference>
<feature type="region of interest" description="Disordered" evidence="8">
    <location>
        <begin position="417"/>
        <end position="532"/>
    </location>
</feature>
<feature type="region of interest" description="Disordered" evidence="8">
    <location>
        <begin position="1371"/>
        <end position="1408"/>
    </location>
</feature>
<feature type="compositionally biased region" description="Low complexity" evidence="8">
    <location>
        <begin position="511"/>
        <end position="524"/>
    </location>
</feature>
<evidence type="ECO:0000256" key="4">
    <source>
        <dbReference type="ARBA" id="ARBA00022833"/>
    </source>
</evidence>
<evidence type="ECO:0000256" key="7">
    <source>
        <dbReference type="SAM" id="Coils"/>
    </source>
</evidence>
<feature type="compositionally biased region" description="Polar residues" evidence="8">
    <location>
        <begin position="617"/>
        <end position="631"/>
    </location>
</feature>
<reference evidence="10" key="1">
    <citation type="submission" date="2023-08" db="EMBL/GenBank/DDBJ databases">
        <title>Pelteobagrus vachellii genome.</title>
        <authorList>
            <person name="Liu H."/>
        </authorList>
    </citation>
    <scope>NUCLEOTIDE SEQUENCE</scope>
    <source>
        <strain evidence="10">PRFRI_2022a</strain>
        <tissue evidence="10">Muscle</tissue>
    </source>
</reference>
<dbReference type="PANTHER" id="PTHR23336">
    <property type="entry name" value="ZINC FINGER CW-TYPE COILED-COIL DOMAIN PROTEIN 3"/>
    <property type="match status" value="1"/>
</dbReference>
<feature type="compositionally biased region" description="Basic and acidic residues" evidence="8">
    <location>
        <begin position="1381"/>
        <end position="1394"/>
    </location>
</feature>
<evidence type="ECO:0000313" key="11">
    <source>
        <dbReference type="Proteomes" id="UP001187315"/>
    </source>
</evidence>
<feature type="region of interest" description="Disordered" evidence="8">
    <location>
        <begin position="1435"/>
        <end position="1480"/>
    </location>
</feature>
<feature type="domain" description="CW-type" evidence="9">
    <location>
        <begin position="1324"/>
        <end position="1376"/>
    </location>
</feature>
<dbReference type="PANTHER" id="PTHR23336:SF17">
    <property type="entry name" value="MORC FAMILY CW-TYPE ZINC FINGER PROTEIN 3"/>
    <property type="match status" value="1"/>
</dbReference>
<feature type="compositionally biased region" description="Polar residues" evidence="8">
    <location>
        <begin position="450"/>
        <end position="465"/>
    </location>
</feature>
<dbReference type="InterPro" id="IPR036890">
    <property type="entry name" value="HATPase_C_sf"/>
</dbReference>
<dbReference type="EMBL" id="JAVHJS010000008">
    <property type="protein sequence ID" value="KAK2850295.1"/>
    <property type="molecule type" value="Genomic_DNA"/>
</dbReference>
<keyword evidence="6" id="KW-0539">Nucleus</keyword>
<keyword evidence="3" id="KW-0863">Zinc-finger</keyword>
<feature type="compositionally biased region" description="Polar residues" evidence="8">
    <location>
        <begin position="1442"/>
        <end position="1453"/>
    </location>
</feature>
<feature type="domain" description="CW-type" evidence="9">
    <location>
        <begin position="371"/>
        <end position="423"/>
    </location>
</feature>
<dbReference type="GO" id="GO:0016605">
    <property type="term" value="C:PML body"/>
    <property type="evidence" value="ECO:0007669"/>
    <property type="project" value="TreeGrafter"/>
</dbReference>
<accession>A0AA88N2E6</accession>
<comment type="caution">
    <text evidence="10">The sequence shown here is derived from an EMBL/GenBank/DDBJ whole genome shotgun (WGS) entry which is preliminary data.</text>
</comment>
<feature type="compositionally biased region" description="Basic and acidic residues" evidence="8">
    <location>
        <begin position="632"/>
        <end position="648"/>
    </location>
</feature>
<dbReference type="Pfam" id="PF07496">
    <property type="entry name" value="zf-CW"/>
    <property type="match status" value="2"/>
</dbReference>
<dbReference type="InterPro" id="IPR045261">
    <property type="entry name" value="MORC_ATPase"/>
</dbReference>
<keyword evidence="2" id="KW-0479">Metal-binding</keyword>
<dbReference type="GO" id="GO:0016887">
    <property type="term" value="F:ATP hydrolysis activity"/>
    <property type="evidence" value="ECO:0007669"/>
    <property type="project" value="InterPro"/>
</dbReference>
<keyword evidence="11" id="KW-1185">Reference proteome</keyword>
<dbReference type="InterPro" id="IPR041006">
    <property type="entry name" value="Morc_S5"/>
</dbReference>
<feature type="region of interest" description="Disordered" evidence="8">
    <location>
        <begin position="193"/>
        <end position="213"/>
    </location>
</feature>
<dbReference type="Pfam" id="PF13589">
    <property type="entry name" value="HATPase_c_3"/>
    <property type="match status" value="2"/>
</dbReference>
<dbReference type="GO" id="GO:0008270">
    <property type="term" value="F:zinc ion binding"/>
    <property type="evidence" value="ECO:0007669"/>
    <property type="project" value="UniProtKB-KW"/>
</dbReference>
<evidence type="ECO:0000259" key="9">
    <source>
        <dbReference type="PROSITE" id="PS51050"/>
    </source>
</evidence>
<comment type="subcellular location">
    <subcellularLocation>
        <location evidence="1">Nucleus</location>
    </subcellularLocation>
</comment>
<feature type="compositionally biased region" description="Acidic residues" evidence="8">
    <location>
        <begin position="417"/>
        <end position="426"/>
    </location>
</feature>
<feature type="compositionally biased region" description="Basic and acidic residues" evidence="8">
    <location>
        <begin position="427"/>
        <end position="449"/>
    </location>
</feature>
<organism evidence="10 11">
    <name type="scientific">Tachysurus vachellii</name>
    <name type="common">Darkbarbel catfish</name>
    <name type="synonym">Pelteobagrus vachellii</name>
    <dbReference type="NCBI Taxonomy" id="175792"/>
    <lineage>
        <taxon>Eukaryota</taxon>
        <taxon>Metazoa</taxon>
        <taxon>Chordata</taxon>
        <taxon>Craniata</taxon>
        <taxon>Vertebrata</taxon>
        <taxon>Euteleostomi</taxon>
        <taxon>Actinopterygii</taxon>
        <taxon>Neopterygii</taxon>
        <taxon>Teleostei</taxon>
        <taxon>Ostariophysi</taxon>
        <taxon>Siluriformes</taxon>
        <taxon>Bagridae</taxon>
        <taxon>Tachysurus</taxon>
    </lineage>
</organism>
<dbReference type="Pfam" id="PF17942">
    <property type="entry name" value="Morc6_S5"/>
    <property type="match status" value="2"/>
</dbReference>
<feature type="region of interest" description="Disordered" evidence="8">
    <location>
        <begin position="1799"/>
        <end position="1881"/>
    </location>
</feature>
<evidence type="ECO:0000313" key="10">
    <source>
        <dbReference type="EMBL" id="KAK2850295.1"/>
    </source>
</evidence>
<feature type="region of interest" description="Disordered" evidence="8">
    <location>
        <begin position="842"/>
        <end position="865"/>
    </location>
</feature>
<evidence type="ECO:0000256" key="6">
    <source>
        <dbReference type="ARBA" id="ARBA00023242"/>
    </source>
</evidence>
<protein>
    <recommendedName>
        <fullName evidence="9">CW-type domain-containing protein</fullName>
    </recommendedName>
</protein>
<feature type="compositionally biased region" description="Acidic residues" evidence="8">
    <location>
        <begin position="1371"/>
        <end position="1380"/>
    </location>
</feature>
<evidence type="ECO:0000256" key="2">
    <source>
        <dbReference type="ARBA" id="ARBA00022723"/>
    </source>
</evidence>